<evidence type="ECO:0000313" key="1">
    <source>
        <dbReference type="EMBL" id="SCP99157.1"/>
    </source>
</evidence>
<dbReference type="OrthoDB" id="9804511at2"/>
<dbReference type="EMBL" id="FMKA01000033">
    <property type="protein sequence ID" value="SCP99157.1"/>
    <property type="molecule type" value="Genomic_DNA"/>
</dbReference>
<gene>
    <name evidence="1" type="ORF">SAMN05421730_103322</name>
</gene>
<dbReference type="Proteomes" id="UP000199315">
    <property type="component" value="Unassembled WGS sequence"/>
</dbReference>
<evidence type="ECO:0000313" key="2">
    <source>
        <dbReference type="Proteomes" id="UP000199315"/>
    </source>
</evidence>
<proteinExistence type="predicted"/>
<name>A0A1D3TXS7_9FIRM</name>
<dbReference type="RefSeq" id="WP_091236444.1">
    <property type="nucleotide sequence ID" value="NZ_FMKA01000033.1"/>
</dbReference>
<accession>A0A1D3TXS7</accession>
<reference evidence="1 2" key="1">
    <citation type="submission" date="2016-09" db="EMBL/GenBank/DDBJ databases">
        <authorList>
            <person name="Capua I."/>
            <person name="De Benedictis P."/>
            <person name="Joannis T."/>
            <person name="Lombin L.H."/>
            <person name="Cattoli G."/>
        </authorList>
    </citation>
    <scope>NUCLEOTIDE SEQUENCE [LARGE SCALE GENOMIC DNA]</scope>
    <source>
        <strain evidence="1 2">GluBS11</strain>
    </source>
</reference>
<dbReference type="AlphaFoldDB" id="A0A1D3TXS7"/>
<sequence length="184" mass="21023">MKNWKCVNCNTTIYKCEYDKGDNYEEDLRYFAVYHNDTDLLGKIYPATIEDTQECISALDNHECPICSGWEDGLGNKCNLFGWGDEHIRKIAMLTEKPNWEDDTKEEYYINYNTGGGNFYYEGTLKEAMEAAEEGIAFTGCSISVELNDWEVATLPWYNVAARDGSIVTAGYGDFGHYGEWQLD</sequence>
<organism evidence="1 2">
    <name type="scientific">Anaerobium acetethylicum</name>
    <dbReference type="NCBI Taxonomy" id="1619234"/>
    <lineage>
        <taxon>Bacteria</taxon>
        <taxon>Bacillati</taxon>
        <taxon>Bacillota</taxon>
        <taxon>Clostridia</taxon>
        <taxon>Lachnospirales</taxon>
        <taxon>Lachnospiraceae</taxon>
        <taxon>Anaerobium</taxon>
    </lineage>
</organism>
<keyword evidence="2" id="KW-1185">Reference proteome</keyword>
<protein>
    <submittedName>
        <fullName evidence="1">Uncharacterized protein</fullName>
    </submittedName>
</protein>